<feature type="compositionally biased region" description="Basic and acidic residues" evidence="1">
    <location>
        <begin position="1"/>
        <end position="12"/>
    </location>
</feature>
<accession>A0A8R7PVM3</accession>
<dbReference type="Proteomes" id="UP000015106">
    <property type="component" value="Chromosome 3"/>
</dbReference>
<evidence type="ECO:0000313" key="2">
    <source>
        <dbReference type="EnsemblPlants" id="TuG1812G0300003717.01.T01"/>
    </source>
</evidence>
<protein>
    <submittedName>
        <fullName evidence="2">Uncharacterized protein</fullName>
    </submittedName>
</protein>
<keyword evidence="3" id="KW-1185">Reference proteome</keyword>
<dbReference type="EnsemblPlants" id="TuG1812G0300003717.01.T01">
    <property type="protein sequence ID" value="TuG1812G0300003717.01.T01"/>
    <property type="gene ID" value="TuG1812G0300003717.01"/>
</dbReference>
<reference evidence="3" key="1">
    <citation type="journal article" date="2013" name="Nature">
        <title>Draft genome of the wheat A-genome progenitor Triticum urartu.</title>
        <authorList>
            <person name="Ling H.Q."/>
            <person name="Zhao S."/>
            <person name="Liu D."/>
            <person name="Wang J."/>
            <person name="Sun H."/>
            <person name="Zhang C."/>
            <person name="Fan H."/>
            <person name="Li D."/>
            <person name="Dong L."/>
            <person name="Tao Y."/>
            <person name="Gao C."/>
            <person name="Wu H."/>
            <person name="Li Y."/>
            <person name="Cui Y."/>
            <person name="Guo X."/>
            <person name="Zheng S."/>
            <person name="Wang B."/>
            <person name="Yu K."/>
            <person name="Liang Q."/>
            <person name="Yang W."/>
            <person name="Lou X."/>
            <person name="Chen J."/>
            <person name="Feng M."/>
            <person name="Jian J."/>
            <person name="Zhang X."/>
            <person name="Luo G."/>
            <person name="Jiang Y."/>
            <person name="Liu J."/>
            <person name="Wang Z."/>
            <person name="Sha Y."/>
            <person name="Zhang B."/>
            <person name="Wu H."/>
            <person name="Tang D."/>
            <person name="Shen Q."/>
            <person name="Xue P."/>
            <person name="Zou S."/>
            <person name="Wang X."/>
            <person name="Liu X."/>
            <person name="Wang F."/>
            <person name="Yang Y."/>
            <person name="An X."/>
            <person name="Dong Z."/>
            <person name="Zhang K."/>
            <person name="Zhang X."/>
            <person name="Luo M.C."/>
            <person name="Dvorak J."/>
            <person name="Tong Y."/>
            <person name="Wang J."/>
            <person name="Yang H."/>
            <person name="Li Z."/>
            <person name="Wang D."/>
            <person name="Zhang A."/>
            <person name="Wang J."/>
        </authorList>
    </citation>
    <scope>NUCLEOTIDE SEQUENCE</scope>
    <source>
        <strain evidence="3">cv. G1812</strain>
    </source>
</reference>
<dbReference type="Gramene" id="TuG1812G0300003717.01.T01">
    <property type="protein sequence ID" value="TuG1812G0300003717.01.T01"/>
    <property type="gene ID" value="TuG1812G0300003717.01"/>
</dbReference>
<sequence length="197" mass="20682">MECVPADRERPHRLPFLDSAQAHRTVHRGHGSSVARPPGHEAWQPGDGGAVEARGVAVARDDRLTGDHPAQAAQAGDQVVHVGHHGVPEEEGREGDGGELDSPAAVDSDQEPCHADGDVRGGRRRSHPAGLGHATHALALCQRVHKARAGLFAARFGREKACDEEAPSTNCGLFALGYCCGQFTIIARGLVARAAAV</sequence>
<feature type="region of interest" description="Disordered" evidence="1">
    <location>
        <begin position="87"/>
        <end position="129"/>
    </location>
</feature>
<organism evidence="2 3">
    <name type="scientific">Triticum urartu</name>
    <name type="common">Red wild einkorn</name>
    <name type="synonym">Crithodium urartu</name>
    <dbReference type="NCBI Taxonomy" id="4572"/>
    <lineage>
        <taxon>Eukaryota</taxon>
        <taxon>Viridiplantae</taxon>
        <taxon>Streptophyta</taxon>
        <taxon>Embryophyta</taxon>
        <taxon>Tracheophyta</taxon>
        <taxon>Spermatophyta</taxon>
        <taxon>Magnoliopsida</taxon>
        <taxon>Liliopsida</taxon>
        <taxon>Poales</taxon>
        <taxon>Poaceae</taxon>
        <taxon>BOP clade</taxon>
        <taxon>Pooideae</taxon>
        <taxon>Triticodae</taxon>
        <taxon>Triticeae</taxon>
        <taxon>Triticinae</taxon>
        <taxon>Triticum</taxon>
    </lineage>
</organism>
<evidence type="ECO:0000313" key="3">
    <source>
        <dbReference type="Proteomes" id="UP000015106"/>
    </source>
</evidence>
<reference evidence="2" key="2">
    <citation type="submission" date="2018-03" db="EMBL/GenBank/DDBJ databases">
        <title>The Triticum urartu genome reveals the dynamic nature of wheat genome evolution.</title>
        <authorList>
            <person name="Ling H."/>
            <person name="Ma B."/>
            <person name="Shi X."/>
            <person name="Liu H."/>
            <person name="Dong L."/>
            <person name="Sun H."/>
            <person name="Cao Y."/>
            <person name="Gao Q."/>
            <person name="Zheng S."/>
            <person name="Li Y."/>
            <person name="Yu Y."/>
            <person name="Du H."/>
            <person name="Qi M."/>
            <person name="Li Y."/>
            <person name="Yu H."/>
            <person name="Cui Y."/>
            <person name="Wang N."/>
            <person name="Chen C."/>
            <person name="Wu H."/>
            <person name="Zhao Y."/>
            <person name="Zhang J."/>
            <person name="Li Y."/>
            <person name="Zhou W."/>
            <person name="Zhang B."/>
            <person name="Hu W."/>
            <person name="Eijk M."/>
            <person name="Tang J."/>
            <person name="Witsenboer H."/>
            <person name="Zhao S."/>
            <person name="Li Z."/>
            <person name="Zhang A."/>
            <person name="Wang D."/>
            <person name="Liang C."/>
        </authorList>
    </citation>
    <scope>NUCLEOTIDE SEQUENCE [LARGE SCALE GENOMIC DNA]</scope>
    <source>
        <strain evidence="2">cv. G1812</strain>
    </source>
</reference>
<name>A0A8R7PVM3_TRIUA</name>
<feature type="region of interest" description="Disordered" evidence="1">
    <location>
        <begin position="1"/>
        <end position="48"/>
    </location>
</feature>
<feature type="compositionally biased region" description="Basic and acidic residues" evidence="1">
    <location>
        <begin position="87"/>
        <end position="96"/>
    </location>
</feature>
<proteinExistence type="predicted"/>
<reference evidence="2" key="3">
    <citation type="submission" date="2022-06" db="UniProtKB">
        <authorList>
            <consortium name="EnsemblPlants"/>
        </authorList>
    </citation>
    <scope>IDENTIFICATION</scope>
</reference>
<dbReference type="AlphaFoldDB" id="A0A8R7PVM3"/>
<feature type="compositionally biased region" description="Basic and acidic residues" evidence="1">
    <location>
        <begin position="111"/>
        <end position="121"/>
    </location>
</feature>
<evidence type="ECO:0000256" key="1">
    <source>
        <dbReference type="SAM" id="MobiDB-lite"/>
    </source>
</evidence>